<evidence type="ECO:0000256" key="6">
    <source>
        <dbReference type="ARBA" id="ARBA00023163"/>
    </source>
</evidence>
<keyword evidence="6 7" id="KW-0804">Transcription</keyword>
<dbReference type="Proteomes" id="UP001059480">
    <property type="component" value="Unassembled WGS sequence"/>
</dbReference>
<protein>
    <recommendedName>
        <fullName evidence="1 7">Catabolite control protein A</fullName>
    </recommendedName>
</protein>
<dbReference type="InterPro" id="IPR006377">
    <property type="entry name" value="CcpA"/>
</dbReference>
<reference evidence="9" key="1">
    <citation type="submission" date="2022-07" db="EMBL/GenBank/DDBJ databases">
        <authorList>
            <person name="Jung M.-Y."/>
            <person name="Lee M."/>
        </authorList>
    </citation>
    <scope>NUCLEOTIDE SEQUENCE</scope>
    <source>
        <strain evidence="9">S8</strain>
    </source>
</reference>
<dbReference type="PROSITE" id="PS50932">
    <property type="entry name" value="HTH_LACI_2"/>
    <property type="match status" value="1"/>
</dbReference>
<dbReference type="PROSITE" id="PS00356">
    <property type="entry name" value="HTH_LACI_1"/>
    <property type="match status" value="1"/>
</dbReference>
<dbReference type="Gene3D" id="1.10.260.40">
    <property type="entry name" value="lambda repressor-like DNA-binding domains"/>
    <property type="match status" value="1"/>
</dbReference>
<name>A0ABT1WNG3_9LACT</name>
<dbReference type="PRINTS" id="PR00036">
    <property type="entry name" value="HTHLACI"/>
</dbReference>
<sequence>MEKQTITIYDVAREANVSMATVSRVVNGNPNVKPATRKKVLDVIDQLDYRPNAVARGLASKKTTTVGVIIPDVTNLYFSSLARGIDDIATMYKYNIILANSDQNNHKEIQVLNTLLSKQVDGIIYMGNNVTEELRNEIVRSKTPIVLAGTIDSDQEVGSVNIDYKTASKEAVEVLIANGHKNIAFITGSLKNTFASDLRLEGYKEALELAGIPYNEKNIFEIPLNYQAGETVVERVLAANLTAAIVTDDEVAIGLLNGLSDKSVKVPDDFELIASNNSKLTKMSRPVLSTIAPPLYDIGAVSMRLLTKIMNKEDINEMSITLPYKLELRQTTK</sequence>
<comment type="function">
    <text evidence="7">Global transcriptional regulator of carbon catabolite repression (CCR) and carbon catabolite activation (CCA), which ensures optimal energy usage under diverse conditions.</text>
</comment>
<reference evidence="9" key="3">
    <citation type="journal article" date="2023" name="Microbiol. Resour. Announc.">
        <title>Draft Genome Sequence of Granulicatella sp. Strain S8, Isolated from a Marine Fish, Seriola quinqueradiata.</title>
        <authorList>
            <person name="Lee M."/>
            <person name="Farooq A."/>
            <person name="Jeong J.B."/>
            <person name="Jung M.Y."/>
        </authorList>
    </citation>
    <scope>NUCLEOTIDE SEQUENCE</scope>
    <source>
        <strain evidence="9">S8</strain>
    </source>
</reference>
<proteinExistence type="predicted"/>
<feature type="domain" description="HTH lacI-type" evidence="8">
    <location>
        <begin position="6"/>
        <end position="60"/>
    </location>
</feature>
<dbReference type="InterPro" id="IPR010982">
    <property type="entry name" value="Lambda_DNA-bd_dom_sf"/>
</dbReference>
<dbReference type="SUPFAM" id="SSF47413">
    <property type="entry name" value="lambda repressor-like DNA-binding domains"/>
    <property type="match status" value="1"/>
</dbReference>
<keyword evidence="3 7" id="KW-0805">Transcription regulation</keyword>
<evidence type="ECO:0000256" key="3">
    <source>
        <dbReference type="ARBA" id="ARBA00023015"/>
    </source>
</evidence>
<dbReference type="CDD" id="cd01392">
    <property type="entry name" value="HTH_LacI"/>
    <property type="match status" value="1"/>
</dbReference>
<reference evidence="9" key="2">
    <citation type="journal article" date="2023" name="Curr. Microbiol.">
        <title>Granulicatella seriolae sp. nov., a Novel Facultative Anaerobe Isolated from Yellowtail Marine Fish.</title>
        <authorList>
            <person name="Lee M."/>
            <person name="Choi Y.J."/>
            <person name="Farooq A."/>
            <person name="Jeong J.B."/>
            <person name="Jung M.Y."/>
        </authorList>
    </citation>
    <scope>NUCLEOTIDE SEQUENCE</scope>
    <source>
        <strain evidence="9">S8</strain>
    </source>
</reference>
<dbReference type="PANTHER" id="PTHR30146">
    <property type="entry name" value="LACI-RELATED TRANSCRIPTIONAL REPRESSOR"/>
    <property type="match status" value="1"/>
</dbReference>
<comment type="caution">
    <text evidence="9">The sequence shown here is derived from an EMBL/GenBank/DDBJ whole genome shotgun (WGS) entry which is preliminary data.</text>
</comment>
<evidence type="ECO:0000256" key="5">
    <source>
        <dbReference type="ARBA" id="ARBA00023159"/>
    </source>
</evidence>
<dbReference type="SMART" id="SM00354">
    <property type="entry name" value="HTH_LACI"/>
    <property type="match status" value="1"/>
</dbReference>
<gene>
    <name evidence="9" type="primary">ccpA</name>
    <name evidence="9" type="ORF">NPA36_05770</name>
</gene>
<evidence type="ECO:0000259" key="8">
    <source>
        <dbReference type="PROSITE" id="PS50932"/>
    </source>
</evidence>
<evidence type="ECO:0000313" key="9">
    <source>
        <dbReference type="EMBL" id="MCQ9210054.1"/>
    </source>
</evidence>
<dbReference type="NCBIfam" id="TIGR01481">
    <property type="entry name" value="ccpA"/>
    <property type="match status" value="1"/>
</dbReference>
<evidence type="ECO:0000313" key="10">
    <source>
        <dbReference type="Proteomes" id="UP001059480"/>
    </source>
</evidence>
<dbReference type="SUPFAM" id="SSF53822">
    <property type="entry name" value="Periplasmic binding protein-like I"/>
    <property type="match status" value="1"/>
</dbReference>
<dbReference type="InterPro" id="IPR028082">
    <property type="entry name" value="Peripla_BP_I"/>
</dbReference>
<dbReference type="InterPro" id="IPR000843">
    <property type="entry name" value="HTH_LacI"/>
</dbReference>
<evidence type="ECO:0000256" key="4">
    <source>
        <dbReference type="ARBA" id="ARBA00023125"/>
    </source>
</evidence>
<dbReference type="CDD" id="cd06298">
    <property type="entry name" value="PBP1_CcpA"/>
    <property type="match status" value="1"/>
</dbReference>
<dbReference type="Gene3D" id="3.40.50.2300">
    <property type="match status" value="2"/>
</dbReference>
<dbReference type="RefSeq" id="WP_256945169.1">
    <property type="nucleotide sequence ID" value="NZ_JANHNZ010000004.1"/>
</dbReference>
<dbReference type="PANTHER" id="PTHR30146:SF150">
    <property type="entry name" value="ARABINOSE METABOLISM TRANSCRIPTIONAL REPRESSOR"/>
    <property type="match status" value="1"/>
</dbReference>
<keyword evidence="5 7" id="KW-0010">Activator</keyword>
<keyword evidence="4 7" id="KW-0238">DNA-binding</keyword>
<keyword evidence="2 7" id="KW-0678">Repressor</keyword>
<dbReference type="Pfam" id="PF00356">
    <property type="entry name" value="LacI"/>
    <property type="match status" value="1"/>
</dbReference>
<evidence type="ECO:0000256" key="2">
    <source>
        <dbReference type="ARBA" id="ARBA00022491"/>
    </source>
</evidence>
<organism evidence="9 10">
    <name type="scientific">Granulicatella seriolae</name>
    <dbReference type="NCBI Taxonomy" id="2967226"/>
    <lineage>
        <taxon>Bacteria</taxon>
        <taxon>Bacillati</taxon>
        <taxon>Bacillota</taxon>
        <taxon>Bacilli</taxon>
        <taxon>Lactobacillales</taxon>
        <taxon>Carnobacteriaceae</taxon>
        <taxon>Granulicatella</taxon>
    </lineage>
</organism>
<dbReference type="Pfam" id="PF13377">
    <property type="entry name" value="Peripla_BP_3"/>
    <property type="match status" value="1"/>
</dbReference>
<accession>A0ABT1WNG3</accession>
<keyword evidence="10" id="KW-1185">Reference proteome</keyword>
<evidence type="ECO:0000256" key="7">
    <source>
        <dbReference type="RuleBase" id="RU368079"/>
    </source>
</evidence>
<dbReference type="EMBL" id="JANHNZ010000004">
    <property type="protein sequence ID" value="MCQ9210054.1"/>
    <property type="molecule type" value="Genomic_DNA"/>
</dbReference>
<evidence type="ECO:0000256" key="1">
    <source>
        <dbReference type="ARBA" id="ARBA00019435"/>
    </source>
</evidence>
<dbReference type="InterPro" id="IPR046335">
    <property type="entry name" value="LacI/GalR-like_sensor"/>
</dbReference>